<feature type="compositionally biased region" description="Acidic residues" evidence="1">
    <location>
        <begin position="86"/>
        <end position="95"/>
    </location>
</feature>
<dbReference type="Proteomes" id="UP000023152">
    <property type="component" value="Unassembled WGS sequence"/>
</dbReference>
<evidence type="ECO:0000313" key="2">
    <source>
        <dbReference type="EMBL" id="ETO26015.1"/>
    </source>
</evidence>
<comment type="caution">
    <text evidence="2">The sequence shown here is derived from an EMBL/GenBank/DDBJ whole genome shotgun (WGS) entry which is preliminary data.</text>
</comment>
<dbReference type="EMBL" id="ASPP01008141">
    <property type="protein sequence ID" value="ETO26015.1"/>
    <property type="molecule type" value="Genomic_DNA"/>
</dbReference>
<dbReference type="AlphaFoldDB" id="X6NI69"/>
<keyword evidence="3" id="KW-1185">Reference proteome</keyword>
<evidence type="ECO:0000313" key="3">
    <source>
        <dbReference type="Proteomes" id="UP000023152"/>
    </source>
</evidence>
<gene>
    <name evidence="2" type="ORF">RFI_11122</name>
</gene>
<accession>X6NI69</accession>
<feature type="region of interest" description="Disordered" evidence="1">
    <location>
        <begin position="84"/>
        <end position="126"/>
    </location>
</feature>
<name>X6NI69_RETFI</name>
<reference evidence="2 3" key="1">
    <citation type="journal article" date="2013" name="Curr. Biol.">
        <title>The Genome of the Foraminiferan Reticulomyxa filosa.</title>
        <authorList>
            <person name="Glockner G."/>
            <person name="Hulsmann N."/>
            <person name="Schleicher M."/>
            <person name="Noegel A.A."/>
            <person name="Eichinger L."/>
            <person name="Gallinger C."/>
            <person name="Pawlowski J."/>
            <person name="Sierra R."/>
            <person name="Euteneuer U."/>
            <person name="Pillet L."/>
            <person name="Moustafa A."/>
            <person name="Platzer M."/>
            <person name="Groth M."/>
            <person name="Szafranski K."/>
            <person name="Schliwa M."/>
        </authorList>
    </citation>
    <scope>NUCLEOTIDE SEQUENCE [LARGE SCALE GENOMIC DNA]</scope>
</reference>
<feature type="compositionally biased region" description="Basic and acidic residues" evidence="1">
    <location>
        <begin position="110"/>
        <end position="124"/>
    </location>
</feature>
<evidence type="ECO:0000256" key="1">
    <source>
        <dbReference type="SAM" id="MobiDB-lite"/>
    </source>
</evidence>
<protein>
    <submittedName>
        <fullName evidence="2">Uncharacterized protein</fullName>
    </submittedName>
</protein>
<organism evidence="2 3">
    <name type="scientific">Reticulomyxa filosa</name>
    <dbReference type="NCBI Taxonomy" id="46433"/>
    <lineage>
        <taxon>Eukaryota</taxon>
        <taxon>Sar</taxon>
        <taxon>Rhizaria</taxon>
        <taxon>Retaria</taxon>
        <taxon>Foraminifera</taxon>
        <taxon>Monothalamids</taxon>
        <taxon>Reticulomyxidae</taxon>
        <taxon>Reticulomyxa</taxon>
    </lineage>
</organism>
<sequence length="568" mass="65766">MGIETNMETESYPEKYGSPTAQMQYFYDHILCLREWLESLYEIPACLRYGQNSFTSFEIEINEEQVTIKTNCFCPSDCNNNSTSDNDNDDNDNDGDNNNNDNDNNDNDNNGDHNVNDVNNHSDDDNAYDIQLGDEFAYICQEGQLALSNAMQYIVFGEYVDFTNEEQQEEKEHEKESNNKTGNGWNLIDLLKADDEIEKNEFGEIFFKRYLLWKENLVIFFFVCLNKVEYIYVHIYIEIRKGTNNLFVAMLNKAHKSIQALTMTHEFDQIMAFPVLPNLVHLNLKDIIISNCFSSINVNELMPQLKTLKVEGLSKQPCTYCNWKQAIEAVETYGSDENESFPVPYSYFPYYERYDCSEIKFLNHCLLSCPNLLAFCYISGHDTPEEVLKIPSTLEWLMIDSNEQFANSIQLDLSQCKHINGLIKKKKELEISSCQMADGNNGIEYWNDLLSSPTKCCDVQLCAVLPNRTVHDLTSDNLIFPLAHQSLCSGAQTIAERPGIHFEDAKKELHRSSNNDEFQRSMPFFQKVVDVMGIDNAKKKEYQRWFDIDEASWILDLFCLETYETQNF</sequence>
<proteinExistence type="predicted"/>